<comment type="caution">
    <text evidence="1">The sequence shown here is derived from an EMBL/GenBank/DDBJ whole genome shotgun (WGS) entry which is preliminary data.</text>
</comment>
<evidence type="ECO:0000313" key="1">
    <source>
        <dbReference type="EMBL" id="MDT9597614.1"/>
    </source>
</evidence>
<dbReference type="RefSeq" id="WP_315722974.1">
    <property type="nucleotide sequence ID" value="NZ_JAVUPU010000001.1"/>
</dbReference>
<dbReference type="InterPro" id="IPR054248">
    <property type="entry name" value="DUF6975"/>
</dbReference>
<proteinExistence type="predicted"/>
<sequence length="222" mass="23533">MASASVQIAGSARTGQLLLACVTEHGSAAHSYATSQKLLSGPDASRNLADLIHFLSTLHGLHPGVVDHAAARVVDPDARDWIEDAATAFAAERFYLTRLAVAAGPVPSTPGAADSDNAVRGQAHALEMLAQSERNGCALGAAIAVALDWQYVRSALDAAAIRFGVEVQPYDAAQPERLRRLADSFADSPSTQRALLFGAQQILIQHYGLWDLLEARQQAREG</sequence>
<evidence type="ECO:0000313" key="2">
    <source>
        <dbReference type="Proteomes" id="UP001259572"/>
    </source>
</evidence>
<gene>
    <name evidence="1" type="ORF">RQX22_01450</name>
</gene>
<dbReference type="Pfam" id="PF22391">
    <property type="entry name" value="DUF6975"/>
    <property type="match status" value="1"/>
</dbReference>
<dbReference type="Proteomes" id="UP001259572">
    <property type="component" value="Unassembled WGS sequence"/>
</dbReference>
<name>A0ABU3Q2L1_9SPHN</name>
<dbReference type="EMBL" id="JAVUPU010000001">
    <property type="protein sequence ID" value="MDT9597614.1"/>
    <property type="molecule type" value="Genomic_DNA"/>
</dbReference>
<organism evidence="1 2">
    <name type="scientific">Sphingosinicella rhizophila</name>
    <dbReference type="NCBI Taxonomy" id="3050082"/>
    <lineage>
        <taxon>Bacteria</taxon>
        <taxon>Pseudomonadati</taxon>
        <taxon>Pseudomonadota</taxon>
        <taxon>Alphaproteobacteria</taxon>
        <taxon>Sphingomonadales</taxon>
        <taxon>Sphingosinicellaceae</taxon>
        <taxon>Sphingosinicella</taxon>
    </lineage>
</organism>
<reference evidence="1 2" key="1">
    <citation type="submission" date="2023-05" db="EMBL/GenBank/DDBJ databases">
        <authorList>
            <person name="Guo Y."/>
        </authorList>
    </citation>
    <scope>NUCLEOTIDE SEQUENCE [LARGE SCALE GENOMIC DNA]</scope>
    <source>
        <strain evidence="1 2">GR2756</strain>
    </source>
</reference>
<protein>
    <recommendedName>
        <fullName evidence="3">Heme oxygenase</fullName>
    </recommendedName>
</protein>
<evidence type="ECO:0008006" key="3">
    <source>
        <dbReference type="Google" id="ProtNLM"/>
    </source>
</evidence>
<keyword evidence="2" id="KW-1185">Reference proteome</keyword>
<accession>A0ABU3Q2L1</accession>